<evidence type="ECO:0000313" key="4">
    <source>
        <dbReference type="RefSeq" id="XP_028028256.1"/>
    </source>
</evidence>
<proteinExistence type="predicted"/>
<dbReference type="OrthoDB" id="44061at2759"/>
<keyword evidence="3" id="KW-1185">Reference proteome</keyword>
<evidence type="ECO:0000256" key="1">
    <source>
        <dbReference type="SAM" id="Phobius"/>
    </source>
</evidence>
<keyword evidence="1" id="KW-0472">Membrane</keyword>
<feature type="transmembrane region" description="Helical" evidence="1">
    <location>
        <begin position="761"/>
        <end position="780"/>
    </location>
</feature>
<organism evidence="3 4">
    <name type="scientific">Bombyx mandarina</name>
    <name type="common">Wild silk moth</name>
    <name type="synonym">Wild silkworm</name>
    <dbReference type="NCBI Taxonomy" id="7092"/>
    <lineage>
        <taxon>Eukaryota</taxon>
        <taxon>Metazoa</taxon>
        <taxon>Ecdysozoa</taxon>
        <taxon>Arthropoda</taxon>
        <taxon>Hexapoda</taxon>
        <taxon>Insecta</taxon>
        <taxon>Pterygota</taxon>
        <taxon>Neoptera</taxon>
        <taxon>Endopterygota</taxon>
        <taxon>Lepidoptera</taxon>
        <taxon>Glossata</taxon>
        <taxon>Ditrysia</taxon>
        <taxon>Bombycoidea</taxon>
        <taxon>Bombycidae</taxon>
        <taxon>Bombycinae</taxon>
        <taxon>Bombyx</taxon>
    </lineage>
</organism>
<dbReference type="Pfam" id="PF10699">
    <property type="entry name" value="HAP2-GCS1"/>
    <property type="match status" value="1"/>
</dbReference>
<evidence type="ECO:0000313" key="3">
    <source>
        <dbReference type="Proteomes" id="UP000504629"/>
    </source>
</evidence>
<sequence>MPKRTDSGSGESKVQFDMSEIILFLLLNSVENFYVNCKDECTNADVEIKAVLINCKPNIENVHSERTKFQYDELFKYNVLQECEKKIGVSVKLHDCEPNYSVDEYVPVVQISDSSSGTYLRLLNPYVLRVQREVPLQAYKLRKLENVTVVMSQNVNIREVHRLRRYSEVFSPVIAEDLNILEYLKRKIDNNIRNNAINDNNIKTVHKRSGESNIVVEFETYDNQTKYVPSAKLQEQIIRKDDAFDKTSPRNKYSSNEATKKIREKTSSYNIPFNLGQSKINKSSGERFFNYEYLLDDDHVHLKDYLNNINVHDFTLYAIGNPEIWKKVNMQLFEKRNTPEGKPVWNDITKGHHVSLSSVTSEWIGQDAAAKFKSIDFINRTEFTFSMENLCILIPMRMEIMKGTHRTYIIVSMDDIFYWENSARFMKRDNNSFPFRNASTLSSTKLQVQPMKPIRKVLIRPKKALIAIDKNQLNIVTQGPNEYLTLPFRKSYETEIDIEAKADENQVVLVGQFGRITAAISDASGIVRPTLFFQITNTGLTSSKFRVLLRECDTQLFDIKNLTQPDSILIPPRLTRLMKLELPDLQDVDRSTCSVELVNHEDIPIAARRVVIKRGDRCFCIWFCECVCLADDAKLNCKKMREPRQAAAGLSRKDIALSRRPRSFCYNDNEAVNFVVTFLGVLITLLLLGLAKGFLGLFFPCIRSWGLDRILKSPRRLKHYYETSLRSRYVQYDADGWPIHPDTKKRTVYAESRSMEFTLNLIFFITIPCIVVCDILRQIIQKCIPQTEDDAEHTNQNDNNNNKNINHYTQARNFLDECKNCYECTLNDMHPEESGDSEQDDTVFILMQLQKSKSSLHKYQATSKTIGFNHSVNEGI</sequence>
<dbReference type="RefSeq" id="XP_028028256.1">
    <property type="nucleotide sequence ID" value="XM_028172455.1"/>
</dbReference>
<accession>A0A6J2JFI2</accession>
<feature type="domain" description="Generative cell specific-1/HAP2" evidence="2">
    <location>
        <begin position="474"/>
        <end position="609"/>
    </location>
</feature>
<gene>
    <name evidence="4" type="primary">LOC114241594</name>
</gene>
<dbReference type="AlphaFoldDB" id="A0A6J2JFI2"/>
<evidence type="ECO:0000259" key="2">
    <source>
        <dbReference type="Pfam" id="PF10699"/>
    </source>
</evidence>
<reference evidence="4" key="1">
    <citation type="submission" date="2025-08" db="UniProtKB">
        <authorList>
            <consortium name="RefSeq"/>
        </authorList>
    </citation>
    <scope>IDENTIFICATION</scope>
    <source>
        <tissue evidence="4">Silk gland</tissue>
    </source>
</reference>
<dbReference type="KEGG" id="bman:114241594"/>
<dbReference type="InterPro" id="IPR018928">
    <property type="entry name" value="HAP2/GCS1_dom"/>
</dbReference>
<feature type="transmembrane region" description="Helical" evidence="1">
    <location>
        <begin position="671"/>
        <end position="699"/>
    </location>
</feature>
<keyword evidence="1" id="KW-0812">Transmembrane</keyword>
<keyword evidence="1" id="KW-1133">Transmembrane helix</keyword>
<dbReference type="GeneID" id="114241594"/>
<dbReference type="Proteomes" id="UP000504629">
    <property type="component" value="Unplaced"/>
</dbReference>
<name>A0A6J2JFI2_BOMMA</name>
<protein>
    <submittedName>
        <fullName evidence="4">Uncharacterized protein LOC114241594</fullName>
    </submittedName>
</protein>